<name>A0A1T4SZ32_9HYPH</name>
<reference evidence="2 3" key="1">
    <citation type="submission" date="2017-02" db="EMBL/GenBank/DDBJ databases">
        <authorList>
            <person name="Peterson S.W."/>
        </authorList>
    </citation>
    <scope>NUCLEOTIDE SEQUENCE [LARGE SCALE GENOMIC DNA]</scope>
    <source>
        <strain evidence="2 3">USBA 369</strain>
    </source>
</reference>
<organism evidence="2 3">
    <name type="scientific">Consotaella salsifontis</name>
    <dbReference type="NCBI Taxonomy" id="1365950"/>
    <lineage>
        <taxon>Bacteria</taxon>
        <taxon>Pseudomonadati</taxon>
        <taxon>Pseudomonadota</taxon>
        <taxon>Alphaproteobacteria</taxon>
        <taxon>Hyphomicrobiales</taxon>
        <taxon>Aurantimonadaceae</taxon>
        <taxon>Consotaella</taxon>
    </lineage>
</organism>
<evidence type="ECO:0000313" key="3">
    <source>
        <dbReference type="Proteomes" id="UP000190135"/>
    </source>
</evidence>
<dbReference type="AlphaFoldDB" id="A0A1T4SZ32"/>
<dbReference type="Pfam" id="PF04654">
    <property type="entry name" value="DUF599"/>
    <property type="match status" value="1"/>
</dbReference>
<evidence type="ECO:0000256" key="1">
    <source>
        <dbReference type="SAM" id="Phobius"/>
    </source>
</evidence>
<dbReference type="PANTHER" id="PTHR31881">
    <property type="match status" value="1"/>
</dbReference>
<keyword evidence="1" id="KW-0812">Transmembrane</keyword>
<proteinExistence type="predicted"/>
<feature type="transmembrane region" description="Helical" evidence="1">
    <location>
        <begin position="72"/>
        <end position="92"/>
    </location>
</feature>
<feature type="transmembrane region" description="Helical" evidence="1">
    <location>
        <begin position="186"/>
        <end position="214"/>
    </location>
</feature>
<feature type="transmembrane region" description="Helical" evidence="1">
    <location>
        <begin position="6"/>
        <end position="25"/>
    </location>
</feature>
<keyword evidence="3" id="KW-1185">Reference proteome</keyword>
<keyword evidence="1" id="KW-1133">Transmembrane helix</keyword>
<dbReference type="RefSeq" id="WP_078709833.1">
    <property type="nucleotide sequence ID" value="NZ_FUXL01000016.1"/>
</dbReference>
<protein>
    <submittedName>
        <fullName evidence="2">Uncharacterized membrane protein</fullName>
    </submittedName>
</protein>
<accession>A0A1T4SZ32</accession>
<feature type="transmembrane region" description="Helical" evidence="1">
    <location>
        <begin position="112"/>
        <end position="130"/>
    </location>
</feature>
<dbReference type="Proteomes" id="UP000190135">
    <property type="component" value="Unassembled WGS sequence"/>
</dbReference>
<sequence length="248" mass="27345">MWIFGWMDLAAVLVFLCGWLLYSWINDSSPLRRHSLSFLMNEQRHRWMDVMASREFRMIDTSIMSGLQQGTAFFASSCIFVIGGCFALLGSAERVAAISADLPFHGLLDKTLVETKLLGLVAIFAFAFFKFGWAYRLFNYCTILIGAVPMTSAIEADPVPGRGAVERAAMMNRLAGLHFNAGLRAIFFGIAYLGWFVGPVFLVLTTMLTVVILAKRQYFSPARAVVAHPGAAPHLTRRESAKTGGGGF</sequence>
<evidence type="ECO:0000313" key="2">
    <source>
        <dbReference type="EMBL" id="SKA33490.1"/>
    </source>
</evidence>
<keyword evidence="1" id="KW-0472">Membrane</keyword>
<gene>
    <name evidence="2" type="ORF">SAMN05428963_11629</name>
</gene>
<dbReference type="EMBL" id="FUXL01000016">
    <property type="protein sequence ID" value="SKA33490.1"/>
    <property type="molecule type" value="Genomic_DNA"/>
</dbReference>
<dbReference type="PANTHER" id="PTHR31881:SF6">
    <property type="entry name" value="OS09G0494600 PROTEIN"/>
    <property type="match status" value="1"/>
</dbReference>
<dbReference type="InterPro" id="IPR006747">
    <property type="entry name" value="DUF599"/>
</dbReference>
<dbReference type="OrthoDB" id="9806874at2"/>
<dbReference type="STRING" id="1365950.SAMN05428963_11629"/>